<dbReference type="InterPro" id="IPR009009">
    <property type="entry name" value="RlpA-like_DPBB"/>
</dbReference>
<dbReference type="Gene3D" id="2.40.40.10">
    <property type="entry name" value="RlpA-like domain"/>
    <property type="match status" value="1"/>
</dbReference>
<evidence type="ECO:0000256" key="1">
    <source>
        <dbReference type="ARBA" id="ARBA00022729"/>
    </source>
</evidence>
<dbReference type="Proteomes" id="UP000027178">
    <property type="component" value="Unassembled WGS sequence"/>
</dbReference>
<dbReference type="PANTHER" id="PTHR31836">
    <property type="match status" value="1"/>
</dbReference>
<accession>A0A066Z646</accession>
<feature type="domain" description="RlpA-like protein double-psi beta-barrel" evidence="3">
    <location>
        <begin position="72"/>
        <end position="133"/>
    </location>
</feature>
<dbReference type="EMBL" id="JNBY01000021">
    <property type="protein sequence ID" value="KDN87684.1"/>
    <property type="molecule type" value="Genomic_DNA"/>
</dbReference>
<keyword evidence="5" id="KW-1185">Reference proteome</keyword>
<dbReference type="PANTHER" id="PTHR31836:SF28">
    <property type="entry name" value="SRCR DOMAIN-CONTAINING PROTEIN-RELATED"/>
    <property type="match status" value="1"/>
</dbReference>
<dbReference type="InterPro" id="IPR036908">
    <property type="entry name" value="RlpA-like_sf"/>
</dbReference>
<dbReference type="CDD" id="cd22273">
    <property type="entry name" value="DPBB_SPI-like"/>
    <property type="match status" value="1"/>
</dbReference>
<dbReference type="Pfam" id="PF03330">
    <property type="entry name" value="DPBB_1"/>
    <property type="match status" value="1"/>
</dbReference>
<evidence type="ECO:0000256" key="2">
    <source>
        <dbReference type="SAM" id="SignalP"/>
    </source>
</evidence>
<organism evidence="4 5">
    <name type="scientific">Kitasatospora cheerisanensis KCTC 2395</name>
    <dbReference type="NCBI Taxonomy" id="1348663"/>
    <lineage>
        <taxon>Bacteria</taxon>
        <taxon>Bacillati</taxon>
        <taxon>Actinomycetota</taxon>
        <taxon>Actinomycetes</taxon>
        <taxon>Kitasatosporales</taxon>
        <taxon>Streptomycetaceae</taxon>
        <taxon>Kitasatospora</taxon>
    </lineage>
</organism>
<comment type="caution">
    <text evidence="4">The sequence shown here is derived from an EMBL/GenBank/DDBJ whole genome shotgun (WGS) entry which is preliminary data.</text>
</comment>
<dbReference type="InterPro" id="IPR051477">
    <property type="entry name" value="Expansin_CellWall"/>
</dbReference>
<dbReference type="eggNOG" id="COG0797">
    <property type="taxonomic scope" value="Bacteria"/>
</dbReference>
<gene>
    <name evidence="4" type="ORF">KCH_05560</name>
</gene>
<dbReference type="AlphaFoldDB" id="A0A066Z646"/>
<feature type="chain" id="PRO_5001636499" description="RlpA-like protein double-psi beta-barrel domain-containing protein" evidence="2">
    <location>
        <begin position="32"/>
        <end position="161"/>
    </location>
</feature>
<evidence type="ECO:0000313" key="4">
    <source>
        <dbReference type="EMBL" id="KDN87684.1"/>
    </source>
</evidence>
<feature type="signal peptide" evidence="2">
    <location>
        <begin position="1"/>
        <end position="31"/>
    </location>
</feature>
<dbReference type="GO" id="GO:0004869">
    <property type="term" value="F:cysteine-type endopeptidase inhibitor activity"/>
    <property type="evidence" value="ECO:0007669"/>
    <property type="project" value="InterPro"/>
</dbReference>
<keyword evidence="1 2" id="KW-0732">Signal</keyword>
<dbReference type="RefSeq" id="WP_051652659.1">
    <property type="nucleotide sequence ID" value="NZ_KK853997.1"/>
</dbReference>
<dbReference type="HOGENOM" id="CLU_047639_6_2_11"/>
<dbReference type="GO" id="GO:0004867">
    <property type="term" value="F:serine-type endopeptidase inhibitor activity"/>
    <property type="evidence" value="ECO:0007669"/>
    <property type="project" value="InterPro"/>
</dbReference>
<name>A0A066Z646_9ACTN</name>
<dbReference type="InterPro" id="IPR048197">
    <property type="entry name" value="Papain_inhib"/>
</dbReference>
<reference evidence="4 5" key="1">
    <citation type="submission" date="2014-05" db="EMBL/GenBank/DDBJ databases">
        <title>Draft Genome Sequence of Kitasatospora cheerisanensis KCTC 2395.</title>
        <authorList>
            <person name="Nam D.H."/>
        </authorList>
    </citation>
    <scope>NUCLEOTIDE SEQUENCE [LARGE SCALE GENOMIC DNA]</scope>
    <source>
        <strain evidence="4 5">KCTC 2395</strain>
    </source>
</reference>
<sequence length="161" mass="16427">MRATRTKLSLLAGAPLVAAVLLAFSAGSAAAAIPINQPMTGMATYFTDTGYGACGTQINAGTQLLVAVPASWWTTANPNNDPLCKGISVKVSYQGKTLTLPVKDQCPSCASTHLDLSKPAFAQFAPLSQGIINGITWQFVQTSLSGQTVPVGALVTGSAAG</sequence>
<evidence type="ECO:0000259" key="3">
    <source>
        <dbReference type="Pfam" id="PF03330"/>
    </source>
</evidence>
<dbReference type="PATRIC" id="fig|1348663.4.peg.527"/>
<proteinExistence type="predicted"/>
<dbReference type="OrthoDB" id="5499927at2"/>
<dbReference type="NCBIfam" id="NF041659">
    <property type="entry name" value="Papain_Inhib"/>
    <property type="match status" value="1"/>
</dbReference>
<protein>
    <recommendedName>
        <fullName evidence="3">RlpA-like protein double-psi beta-barrel domain-containing protein</fullName>
    </recommendedName>
</protein>
<evidence type="ECO:0000313" key="5">
    <source>
        <dbReference type="Proteomes" id="UP000027178"/>
    </source>
</evidence>
<dbReference type="SUPFAM" id="SSF50685">
    <property type="entry name" value="Barwin-like endoglucanases"/>
    <property type="match status" value="1"/>
</dbReference>